<dbReference type="SMART" id="SM00471">
    <property type="entry name" value="HDc"/>
    <property type="match status" value="1"/>
</dbReference>
<dbReference type="CDD" id="cd00077">
    <property type="entry name" value="HDc"/>
    <property type="match status" value="1"/>
</dbReference>
<dbReference type="Pfam" id="PF13426">
    <property type="entry name" value="PAS_9"/>
    <property type="match status" value="2"/>
</dbReference>
<dbReference type="GO" id="GO:0008081">
    <property type="term" value="F:phosphoric diester hydrolase activity"/>
    <property type="evidence" value="ECO:0007669"/>
    <property type="project" value="UniProtKB-ARBA"/>
</dbReference>
<dbReference type="PROSITE" id="PS51832">
    <property type="entry name" value="HD_GYP"/>
    <property type="match status" value="1"/>
</dbReference>
<reference evidence="5 7" key="1">
    <citation type="submission" date="2018-05" db="EMBL/GenBank/DDBJ databases">
        <title>Legionella qingyii sp.nov., whole genome shotgun sequence.</title>
        <authorList>
            <person name="Wu H."/>
            <person name="Zhu Q."/>
            <person name="Hu C."/>
        </authorList>
    </citation>
    <scope>NUCLEOTIDE SEQUENCE [LARGE SCALE GENOMIC DNA]</scope>
    <source>
        <strain evidence="5 7">HEB18</strain>
    </source>
</reference>
<dbReference type="AlphaFoldDB" id="A0A317TZN8"/>
<dbReference type="Gene3D" id="3.30.450.40">
    <property type="match status" value="1"/>
</dbReference>
<dbReference type="OrthoDB" id="9764808at2"/>
<proteinExistence type="predicted"/>
<dbReference type="PROSITE" id="PS51831">
    <property type="entry name" value="HD"/>
    <property type="match status" value="1"/>
</dbReference>
<dbReference type="InterPro" id="IPR029016">
    <property type="entry name" value="GAF-like_dom_sf"/>
</dbReference>
<dbReference type="EMBL" id="RZGX01000010">
    <property type="protein sequence ID" value="RUR22855.1"/>
    <property type="molecule type" value="Genomic_DNA"/>
</dbReference>
<dbReference type="InterPro" id="IPR035965">
    <property type="entry name" value="PAS-like_dom_sf"/>
</dbReference>
<dbReference type="InterPro" id="IPR037522">
    <property type="entry name" value="HD_GYP_dom"/>
</dbReference>
<evidence type="ECO:0000259" key="3">
    <source>
        <dbReference type="PROSITE" id="PS51831"/>
    </source>
</evidence>
<keyword evidence="8" id="KW-1185">Reference proteome</keyword>
<evidence type="ECO:0000313" key="5">
    <source>
        <dbReference type="EMBL" id="PWY54415.1"/>
    </source>
</evidence>
<dbReference type="InterPro" id="IPR006675">
    <property type="entry name" value="HDIG_dom"/>
</dbReference>
<comment type="caution">
    <text evidence="5">The sequence shown here is derived from an EMBL/GenBank/DDBJ whole genome shotgun (WGS) entry which is preliminary data.</text>
</comment>
<dbReference type="InterPro" id="IPR000014">
    <property type="entry name" value="PAS"/>
</dbReference>
<dbReference type="EMBL" id="QHJG01000035">
    <property type="protein sequence ID" value="PWY54415.1"/>
    <property type="molecule type" value="Genomic_DNA"/>
</dbReference>
<dbReference type="SUPFAM" id="SSF109604">
    <property type="entry name" value="HD-domain/PDEase-like"/>
    <property type="match status" value="1"/>
</dbReference>
<dbReference type="Proteomes" id="UP000247152">
    <property type="component" value="Unassembled WGS sequence"/>
</dbReference>
<dbReference type="RefSeq" id="WP_110143779.1">
    <property type="nucleotide sequence ID" value="NZ_QHJG01000035.1"/>
</dbReference>
<dbReference type="NCBIfam" id="TIGR00277">
    <property type="entry name" value="HDIG"/>
    <property type="match status" value="1"/>
</dbReference>
<reference evidence="6 8" key="2">
    <citation type="submission" date="2018-12" db="EMBL/GenBank/DDBJ databases">
        <title>Legionella sp,whole genome shotgun sequence.</title>
        <authorList>
            <person name="Wu H."/>
        </authorList>
    </citation>
    <scope>NUCLEOTIDE SEQUENCE [LARGE SCALE GENOMIC DNA]</scope>
    <source>
        <strain evidence="8">km489</strain>
        <strain evidence="6">Km489</strain>
    </source>
</reference>
<dbReference type="SUPFAM" id="SSF55781">
    <property type="entry name" value="GAF domain-like"/>
    <property type="match status" value="1"/>
</dbReference>
<feature type="domain" description="PAS" evidence="1">
    <location>
        <begin position="458"/>
        <end position="505"/>
    </location>
</feature>
<dbReference type="InterPro" id="IPR003607">
    <property type="entry name" value="HD/PDEase_dom"/>
</dbReference>
<dbReference type="InterPro" id="IPR001610">
    <property type="entry name" value="PAC"/>
</dbReference>
<dbReference type="CDD" id="cd00130">
    <property type="entry name" value="PAS"/>
    <property type="match status" value="3"/>
</dbReference>
<dbReference type="SUPFAM" id="SSF55785">
    <property type="entry name" value="PYP-like sensor domain (PAS domain)"/>
    <property type="match status" value="3"/>
</dbReference>
<evidence type="ECO:0000313" key="8">
    <source>
        <dbReference type="Proteomes" id="UP000287374"/>
    </source>
</evidence>
<dbReference type="PANTHER" id="PTHR43155:SF2">
    <property type="entry name" value="CYCLIC DI-GMP PHOSPHODIESTERASE PA4108"/>
    <property type="match status" value="1"/>
</dbReference>
<feature type="domain" description="PAC" evidence="2">
    <location>
        <begin position="84"/>
        <end position="134"/>
    </location>
</feature>
<dbReference type="InterPro" id="IPR000700">
    <property type="entry name" value="PAS-assoc_C"/>
</dbReference>
<feature type="domain" description="PAS" evidence="1">
    <location>
        <begin position="159"/>
        <end position="204"/>
    </location>
</feature>
<feature type="domain" description="HD-GYP" evidence="4">
    <location>
        <begin position="563"/>
        <end position="758"/>
    </location>
</feature>
<accession>A0A317TZN8</accession>
<dbReference type="SMART" id="SM00086">
    <property type="entry name" value="PAC"/>
    <property type="match status" value="3"/>
</dbReference>
<dbReference type="Pfam" id="PF13487">
    <property type="entry name" value="HD_5"/>
    <property type="match status" value="1"/>
</dbReference>
<dbReference type="PANTHER" id="PTHR43155">
    <property type="entry name" value="CYCLIC DI-GMP PHOSPHODIESTERASE PA4108-RELATED"/>
    <property type="match status" value="1"/>
</dbReference>
<dbReference type="Gene3D" id="3.30.450.20">
    <property type="entry name" value="PAS domain"/>
    <property type="match status" value="3"/>
</dbReference>
<dbReference type="Pfam" id="PF13188">
    <property type="entry name" value="PAS_8"/>
    <property type="match status" value="1"/>
</dbReference>
<evidence type="ECO:0000313" key="6">
    <source>
        <dbReference type="EMBL" id="RUR22855.1"/>
    </source>
</evidence>
<feature type="domain" description="PAC" evidence="2">
    <location>
        <begin position="508"/>
        <end position="558"/>
    </location>
</feature>
<evidence type="ECO:0000259" key="2">
    <source>
        <dbReference type="PROSITE" id="PS50113"/>
    </source>
</evidence>
<name>A0A317TZN8_9GAMM</name>
<evidence type="ECO:0000259" key="4">
    <source>
        <dbReference type="PROSITE" id="PS51832"/>
    </source>
</evidence>
<dbReference type="Proteomes" id="UP000287374">
    <property type="component" value="Unassembled WGS sequence"/>
</dbReference>
<protein>
    <submittedName>
        <fullName evidence="6">PAS domain S-box protein</fullName>
    </submittedName>
</protein>
<dbReference type="PROSITE" id="PS50113">
    <property type="entry name" value="PAC"/>
    <property type="match status" value="2"/>
</dbReference>
<dbReference type="InterPro" id="IPR006674">
    <property type="entry name" value="HD_domain"/>
</dbReference>
<feature type="domain" description="HD" evidence="3">
    <location>
        <begin position="585"/>
        <end position="707"/>
    </location>
</feature>
<dbReference type="PROSITE" id="PS50112">
    <property type="entry name" value="PAS"/>
    <property type="match status" value="2"/>
</dbReference>
<dbReference type="SMART" id="SM00091">
    <property type="entry name" value="PAS"/>
    <property type="match status" value="3"/>
</dbReference>
<sequence length="760" mass="86536">MEDINDLSAKYYTLFETAYDAIFVLDGNCFVDCNKRAEELFETTHDKLIGSTPADYSPNYQPDGELSKEKVFKKIEHALSVGPQSFEWEHQRENGSKFMADVSLNKLTLGNKVLLLAIVRDITERKHTEALLYDSEARFRALSEQSLIGIYIINNNVYTYVNSAFAKIIKCTPDELIGTDPILHFHPDSRDFVTKQILEKISGNLISTQYQAKILATDNATRHVAIYSTRIILNHQPAIIGSILDITEQRHALEEQEKNILFHKLLTDVSNRLLNAKLGQLNQEMADGMQRICEMLDIDAVVIWEPFDKSNYLLNSYHRRQVGPEIPQKAYAKDYFPWCEQQLKSEESLVLSSIKNDLPPEAKLDRASFNYFGVKSVINFQLKGEQKNIMGIISFNMIRNERIWTVDEFNKFQMVSHLYSNAFSRKKAEEKLLESESRFRILSSHSLIGVFIVQDELFTYVNSALASVFGYTSGEMIGMNIRNLAHPDEIYRMNDTVLKRSQEIDIPLHFEFLGVKKNGEQINLEVYSSETILENKPAVIGSVLDITERKLAEQQLKNAYTNLKKSLDDTIVTMAKIVELRDPYTAGHQERVAQLAVAIATEMGVDPNLIEQLKMAAIIHDIGKINVPTELLSKPGKLADLELQLIKTHVQSGYEIVKNMNLLPDVAQIIYQHHERLDGSGYPNHLKGNDIRLEAKILAVADLVEAMSSHRPYRPARGIDVALDELCKNSGELYDPEVCKTCIKIFKENKFKFHYGASVM</sequence>
<evidence type="ECO:0000313" key="7">
    <source>
        <dbReference type="Proteomes" id="UP000247152"/>
    </source>
</evidence>
<dbReference type="Gene3D" id="1.10.3210.10">
    <property type="entry name" value="Hypothetical protein af1432"/>
    <property type="match status" value="1"/>
</dbReference>
<organism evidence="5 7">
    <name type="scientific">Legionella qingyii</name>
    <dbReference type="NCBI Taxonomy" id="2184757"/>
    <lineage>
        <taxon>Bacteria</taxon>
        <taxon>Pseudomonadati</taxon>
        <taxon>Pseudomonadota</taxon>
        <taxon>Gammaproteobacteria</taxon>
        <taxon>Legionellales</taxon>
        <taxon>Legionellaceae</taxon>
        <taxon>Legionella</taxon>
    </lineage>
</organism>
<dbReference type="NCBIfam" id="TIGR00229">
    <property type="entry name" value="sensory_box"/>
    <property type="match status" value="3"/>
</dbReference>
<evidence type="ECO:0000259" key="1">
    <source>
        <dbReference type="PROSITE" id="PS50112"/>
    </source>
</evidence>
<gene>
    <name evidence="5" type="ORF">DGG96_17215</name>
    <name evidence="6" type="ORF">ELY20_09035</name>
</gene>